<evidence type="ECO:0000313" key="1">
    <source>
        <dbReference type="EMBL" id="CAI6372736.1"/>
    </source>
</evidence>
<protein>
    <submittedName>
        <fullName evidence="1">Uncharacterized protein</fullName>
    </submittedName>
</protein>
<gene>
    <name evidence="1" type="ORF">MEUPH1_LOCUS26567</name>
</gene>
<evidence type="ECO:0000313" key="2">
    <source>
        <dbReference type="Proteomes" id="UP001160148"/>
    </source>
</evidence>
<sequence>MYRLYCSTPPAEPVSKIVYTRVFHEFDPALPFYKPKKDQCTKCNNYNNCVASNLITDKIKTDWSEHKRREKESLDMKKEDKNIAIDNKGKHFRSVSFDLQAGLNLPHAGDSQIYYKRKLSVFNFTIYEHHSAMDTTMYGTN</sequence>
<dbReference type="PANTHER" id="PTHR10773">
    <property type="entry name" value="DNA-DIRECTED RNA POLYMERASES I, II, AND III SUBUNIT RPABC2"/>
    <property type="match status" value="1"/>
</dbReference>
<name>A0AAV0XX42_9HEMI</name>
<dbReference type="Proteomes" id="UP001160148">
    <property type="component" value="Unassembled WGS sequence"/>
</dbReference>
<dbReference type="PANTHER" id="PTHR10773:SF19">
    <property type="match status" value="1"/>
</dbReference>
<proteinExistence type="predicted"/>
<accession>A0AAV0XX42</accession>
<reference evidence="1 2" key="1">
    <citation type="submission" date="2023-01" db="EMBL/GenBank/DDBJ databases">
        <authorList>
            <person name="Whitehead M."/>
        </authorList>
    </citation>
    <scope>NUCLEOTIDE SEQUENCE [LARGE SCALE GENOMIC DNA]</scope>
</reference>
<keyword evidence="2" id="KW-1185">Reference proteome</keyword>
<comment type="caution">
    <text evidence="1">The sequence shown here is derived from an EMBL/GenBank/DDBJ whole genome shotgun (WGS) entry which is preliminary data.</text>
</comment>
<dbReference type="AlphaFoldDB" id="A0AAV0XX42"/>
<dbReference type="EMBL" id="CARXXK010001070">
    <property type="protein sequence ID" value="CAI6372736.1"/>
    <property type="molecule type" value="Genomic_DNA"/>
</dbReference>
<organism evidence="1 2">
    <name type="scientific">Macrosiphum euphorbiae</name>
    <name type="common">potato aphid</name>
    <dbReference type="NCBI Taxonomy" id="13131"/>
    <lineage>
        <taxon>Eukaryota</taxon>
        <taxon>Metazoa</taxon>
        <taxon>Ecdysozoa</taxon>
        <taxon>Arthropoda</taxon>
        <taxon>Hexapoda</taxon>
        <taxon>Insecta</taxon>
        <taxon>Pterygota</taxon>
        <taxon>Neoptera</taxon>
        <taxon>Paraneoptera</taxon>
        <taxon>Hemiptera</taxon>
        <taxon>Sternorrhyncha</taxon>
        <taxon>Aphidomorpha</taxon>
        <taxon>Aphidoidea</taxon>
        <taxon>Aphididae</taxon>
        <taxon>Macrosiphini</taxon>
        <taxon>Macrosiphum</taxon>
    </lineage>
</organism>